<feature type="domain" description="RanBD1" evidence="1">
    <location>
        <begin position="324"/>
        <end position="440"/>
    </location>
</feature>
<dbReference type="AlphaFoldDB" id="A0A836JGS5"/>
<comment type="caution">
    <text evidence="2">The sequence shown here is derived from an EMBL/GenBank/DDBJ whole genome shotgun (WGS) entry which is preliminary data.</text>
</comment>
<dbReference type="Proteomes" id="UP000667349">
    <property type="component" value="Unassembled WGS sequence"/>
</dbReference>
<evidence type="ECO:0000313" key="3">
    <source>
        <dbReference type="Proteomes" id="UP000667349"/>
    </source>
</evidence>
<evidence type="ECO:0000313" key="2">
    <source>
        <dbReference type="EMBL" id="KAG5313429.1"/>
    </source>
</evidence>
<sequence length="455" mass="53301">MISVTIEQRIVVKFHVKLGKTATETYNLLKEVYGHECLSRARVFEWFKRFQDGREDVEDDSRPGRPSTSKTEDNIETISNLIRSDRRLSIRAIDETVGIDKECVRQILHNNFLSSRLQLLIGRIESHITNSMDFIRKIQKLRLHPEDILVSFNVESFFINIPIKEILDIIKTLHIPNNIFLLLGHLKTFPNNYMVSYNDQFYERQTGATMNSHLFWNIFMEYFEKEVLRKVTNKPEVLFCLLAANKADNILDHYMYKKPTHTDRYLHTESHHHLAQKQSTIHSLVHRAFSISDKVHLQTELNYLKQTLQRNKYKKDVNKTHNKEQEEASLSCVKITTDRQNSVEDIKYYSKISTSSWQERGRGMLRLNDRDEESRLVGRTAGTQRLILNTKVWPGMTAERAGSKSLRLTAMDVHGDIRIFIVQAAPKEVDQLHSLLLQRLKRAQERHPKKLATDH</sequence>
<protein>
    <submittedName>
        <fullName evidence="2">RANB3 protein</fullName>
    </submittedName>
</protein>
<dbReference type="SMART" id="SM00160">
    <property type="entry name" value="RanBD"/>
    <property type="match status" value="1"/>
</dbReference>
<dbReference type="Gene3D" id="2.30.29.30">
    <property type="entry name" value="Pleckstrin-homology domain (PH domain)/Phosphotyrosine-binding domain (PTB)"/>
    <property type="match status" value="1"/>
</dbReference>
<dbReference type="Pfam" id="PF26215">
    <property type="entry name" value="HTH_animal"/>
    <property type="match status" value="1"/>
</dbReference>
<name>A0A836JGS5_9HYME</name>
<reference evidence="2" key="1">
    <citation type="submission" date="2020-02" db="EMBL/GenBank/DDBJ databases">
        <title>Relaxed selection underlies rapid genomic changes in the transitions from sociality to social parasitism in ants.</title>
        <authorList>
            <person name="Bi X."/>
        </authorList>
    </citation>
    <scope>NUCLEOTIDE SEQUENCE</scope>
    <source>
        <strain evidence="2">BGI-DK2013a</strain>
        <tissue evidence="2">Whole body</tissue>
    </source>
</reference>
<dbReference type="SUPFAM" id="SSF50729">
    <property type="entry name" value="PH domain-like"/>
    <property type="match status" value="1"/>
</dbReference>
<accession>A0A836JGS5</accession>
<dbReference type="Pfam" id="PF17906">
    <property type="entry name" value="HTH_48"/>
    <property type="match status" value="1"/>
</dbReference>
<feature type="non-terminal residue" evidence="2">
    <location>
        <position position="1"/>
    </location>
</feature>
<dbReference type="PANTHER" id="PTHR21301:SF11">
    <property type="entry name" value="GIY-YIG DOMAIN-CONTAINING PROTEIN"/>
    <property type="match status" value="1"/>
</dbReference>
<dbReference type="InterPro" id="IPR000156">
    <property type="entry name" value="Ran_bind_dom"/>
</dbReference>
<keyword evidence="3" id="KW-1185">Reference proteome</keyword>
<dbReference type="PANTHER" id="PTHR21301">
    <property type="entry name" value="REVERSE TRANSCRIPTASE"/>
    <property type="match status" value="1"/>
</dbReference>
<organism evidence="2 3">
    <name type="scientific">Acromyrmex insinuator</name>
    <dbReference type="NCBI Taxonomy" id="230686"/>
    <lineage>
        <taxon>Eukaryota</taxon>
        <taxon>Metazoa</taxon>
        <taxon>Ecdysozoa</taxon>
        <taxon>Arthropoda</taxon>
        <taxon>Hexapoda</taxon>
        <taxon>Insecta</taxon>
        <taxon>Pterygota</taxon>
        <taxon>Neoptera</taxon>
        <taxon>Endopterygota</taxon>
        <taxon>Hymenoptera</taxon>
        <taxon>Apocrita</taxon>
        <taxon>Aculeata</taxon>
        <taxon>Formicoidea</taxon>
        <taxon>Formicidae</taxon>
        <taxon>Myrmicinae</taxon>
        <taxon>Acromyrmex</taxon>
    </lineage>
</organism>
<dbReference type="InterPro" id="IPR041426">
    <property type="entry name" value="Mos1_HTH"/>
</dbReference>
<feature type="non-terminal residue" evidence="2">
    <location>
        <position position="455"/>
    </location>
</feature>
<dbReference type="InterPro" id="IPR011993">
    <property type="entry name" value="PH-like_dom_sf"/>
</dbReference>
<dbReference type="CDD" id="cd13180">
    <property type="entry name" value="RanBD_RanBP3"/>
    <property type="match status" value="1"/>
</dbReference>
<dbReference type="EMBL" id="JAANHZ010000245">
    <property type="protein sequence ID" value="KAG5313429.1"/>
    <property type="molecule type" value="Genomic_DNA"/>
</dbReference>
<gene>
    <name evidence="2" type="primary">Ranbp3</name>
    <name evidence="2" type="ORF">G6Z75_0001678</name>
</gene>
<dbReference type="InterPro" id="IPR058912">
    <property type="entry name" value="HTH_animal"/>
</dbReference>
<evidence type="ECO:0000259" key="1">
    <source>
        <dbReference type="SMART" id="SM00160"/>
    </source>
</evidence>
<dbReference type="Gene3D" id="1.10.10.1450">
    <property type="match status" value="1"/>
</dbReference>
<proteinExistence type="predicted"/>